<keyword evidence="3" id="KW-1185">Reference proteome</keyword>
<dbReference type="Proteomes" id="UP000199663">
    <property type="component" value="Unassembled WGS sequence"/>
</dbReference>
<sequence length="173" mass="19967">MNNSRIFLLIVSFIVFLLLQILVLKNLVLFGTAFCFLYVLYILLLPIEIKTVPTLIIAFVLGMGIDLFYDTLGVHTASILAVAFVRRRWIKMITPRGGYDDDLQPSVLNMGFGWFFTYSIPLILLHHIFFFYIDNLGTGLFLFVVQKIVASAIFVFIMSIIVQLLFYRRRRGI</sequence>
<evidence type="ECO:0008006" key="4">
    <source>
        <dbReference type="Google" id="ProtNLM"/>
    </source>
</evidence>
<keyword evidence="1" id="KW-1133">Transmembrane helix</keyword>
<accession>A0A1H3KIQ9</accession>
<evidence type="ECO:0000313" key="2">
    <source>
        <dbReference type="EMBL" id="SDY52013.1"/>
    </source>
</evidence>
<dbReference type="EMBL" id="FNQC01000001">
    <property type="protein sequence ID" value="SDY52013.1"/>
    <property type="molecule type" value="Genomic_DNA"/>
</dbReference>
<evidence type="ECO:0000313" key="3">
    <source>
        <dbReference type="Proteomes" id="UP000199663"/>
    </source>
</evidence>
<gene>
    <name evidence="2" type="ORF">SAMN05444412_101406</name>
</gene>
<feature type="transmembrane region" description="Helical" evidence="1">
    <location>
        <begin position="139"/>
        <end position="167"/>
    </location>
</feature>
<proteinExistence type="predicted"/>
<protein>
    <recommendedName>
        <fullName evidence="4">Rod shape-determining protein MreD</fullName>
    </recommendedName>
</protein>
<reference evidence="2 3" key="1">
    <citation type="submission" date="2016-10" db="EMBL/GenBank/DDBJ databases">
        <authorList>
            <person name="Varghese N."/>
            <person name="Submissions S."/>
        </authorList>
    </citation>
    <scope>NUCLEOTIDE SEQUENCE [LARGE SCALE GENOMIC DNA]</scope>
    <source>
        <strain evidence="2 3">DSM 17997</strain>
    </source>
</reference>
<feature type="transmembrane region" description="Helical" evidence="1">
    <location>
        <begin position="106"/>
        <end position="133"/>
    </location>
</feature>
<evidence type="ECO:0000256" key="1">
    <source>
        <dbReference type="SAM" id="Phobius"/>
    </source>
</evidence>
<dbReference type="RefSeq" id="WP_019596224.1">
    <property type="nucleotide sequence ID" value="NZ_FNQC01000001.1"/>
</dbReference>
<comment type="caution">
    <text evidence="2">The sequence shown here is derived from an EMBL/GenBank/DDBJ whole genome shotgun (WGS) entry which is preliminary data.</text>
</comment>
<feature type="transmembrane region" description="Helical" evidence="1">
    <location>
        <begin position="67"/>
        <end position="85"/>
    </location>
</feature>
<name>A0A1H3KIQ9_9BACT</name>
<keyword evidence="1" id="KW-0472">Membrane</keyword>
<organism evidence="2 3">
    <name type="scientific">Rhodonellum ikkaensis</name>
    <dbReference type="NCBI Taxonomy" id="336829"/>
    <lineage>
        <taxon>Bacteria</taxon>
        <taxon>Pseudomonadati</taxon>
        <taxon>Bacteroidota</taxon>
        <taxon>Cytophagia</taxon>
        <taxon>Cytophagales</taxon>
        <taxon>Cytophagaceae</taxon>
        <taxon>Rhodonellum</taxon>
    </lineage>
</organism>
<keyword evidence="1" id="KW-0812">Transmembrane</keyword>
<feature type="transmembrane region" description="Helical" evidence="1">
    <location>
        <begin position="6"/>
        <end position="24"/>
    </location>
</feature>